<evidence type="ECO:0000256" key="5">
    <source>
        <dbReference type="PROSITE-ProRule" id="PRU00267"/>
    </source>
</evidence>
<dbReference type="Gene3D" id="1.10.30.10">
    <property type="entry name" value="High mobility group box domain"/>
    <property type="match status" value="1"/>
</dbReference>
<dbReference type="PANTHER" id="PTHR45789:SF2">
    <property type="entry name" value="FI18025P1"/>
    <property type="match status" value="1"/>
</dbReference>
<keyword evidence="2 5" id="KW-0238">DNA-binding</keyword>
<feature type="compositionally biased region" description="Low complexity" evidence="6">
    <location>
        <begin position="130"/>
        <end position="142"/>
    </location>
</feature>
<evidence type="ECO:0000313" key="8">
    <source>
        <dbReference type="EMBL" id="EGT55602.1"/>
    </source>
</evidence>
<feature type="region of interest" description="Disordered" evidence="6">
    <location>
        <begin position="1"/>
        <end position="22"/>
    </location>
</feature>
<organism evidence="9">
    <name type="scientific">Caenorhabditis brenneri</name>
    <name type="common">Nematode worm</name>
    <dbReference type="NCBI Taxonomy" id="135651"/>
    <lineage>
        <taxon>Eukaryota</taxon>
        <taxon>Metazoa</taxon>
        <taxon>Ecdysozoa</taxon>
        <taxon>Nematoda</taxon>
        <taxon>Chromadorea</taxon>
        <taxon>Rhabditida</taxon>
        <taxon>Rhabditina</taxon>
        <taxon>Rhabditomorpha</taxon>
        <taxon>Rhabditoidea</taxon>
        <taxon>Rhabditidae</taxon>
        <taxon>Peloderinae</taxon>
        <taxon>Caenorhabditis</taxon>
    </lineage>
</organism>
<dbReference type="InterPro" id="IPR051356">
    <property type="entry name" value="SOX/SOX-like_TF"/>
</dbReference>
<dbReference type="GO" id="GO:0000981">
    <property type="term" value="F:DNA-binding transcription factor activity, RNA polymerase II-specific"/>
    <property type="evidence" value="ECO:0007669"/>
    <property type="project" value="TreeGrafter"/>
</dbReference>
<keyword evidence="1" id="KW-0805">Transcription regulation</keyword>
<evidence type="ECO:0000256" key="6">
    <source>
        <dbReference type="SAM" id="MobiDB-lite"/>
    </source>
</evidence>
<dbReference type="SUPFAM" id="SSF47095">
    <property type="entry name" value="HMG-box"/>
    <property type="match status" value="1"/>
</dbReference>
<keyword evidence="9" id="KW-1185">Reference proteome</keyword>
<evidence type="ECO:0000259" key="7">
    <source>
        <dbReference type="PROSITE" id="PS50118"/>
    </source>
</evidence>
<dbReference type="InParanoid" id="G0PGR2"/>
<dbReference type="GO" id="GO:0005634">
    <property type="term" value="C:nucleus"/>
    <property type="evidence" value="ECO:0007669"/>
    <property type="project" value="UniProtKB-UniRule"/>
</dbReference>
<dbReference type="Proteomes" id="UP000008068">
    <property type="component" value="Unassembled WGS sequence"/>
</dbReference>
<feature type="region of interest" description="Disordered" evidence="6">
    <location>
        <begin position="125"/>
        <end position="150"/>
    </location>
</feature>
<dbReference type="EMBL" id="GL380436">
    <property type="protein sequence ID" value="EGT55602.1"/>
    <property type="molecule type" value="Genomic_DNA"/>
</dbReference>
<feature type="DNA-binding region" description="HMG box" evidence="5">
    <location>
        <begin position="148"/>
        <end position="222"/>
    </location>
</feature>
<sequence length="288" mass="32363">MNKNMENLEKETTTTQQPLNMHEEPQQQNSIFDNILKAFAAASSLSPLLFNGTFNYESILNNSVLTPPLTPLLLQQAAQLAAAMSTNSSPKSSSPNLSIEIPPSPTDGFTLPWLISSLSSSIDNAQVNTSSDSSSGQSTPRSAKQSHIKRPMNGFMIWAREERRRIVEGSKLNDANSCLHNSQISKILGARWRTLTKEEKAPYFEEQARQKQLHHEKHPDYQYKPKKRRTRAIDGKRISLKEYNEVVKINKSMVADLDTGYSKTSLETMTHTAFMRIFAPLVSQQPVN</sequence>
<reference evidence="9" key="1">
    <citation type="submission" date="2011-07" db="EMBL/GenBank/DDBJ databases">
        <authorList>
            <consortium name="Caenorhabditis brenneri Sequencing and Analysis Consortium"/>
            <person name="Wilson R.K."/>
        </authorList>
    </citation>
    <scope>NUCLEOTIDE SEQUENCE [LARGE SCALE GENOMIC DNA]</scope>
    <source>
        <strain evidence="9">PB2801</strain>
    </source>
</reference>
<dbReference type="CDD" id="cd22004">
    <property type="entry name" value="HMG-box_SOX"/>
    <property type="match status" value="1"/>
</dbReference>
<proteinExistence type="predicted"/>
<dbReference type="GO" id="GO:0045165">
    <property type="term" value="P:cell fate commitment"/>
    <property type="evidence" value="ECO:0007669"/>
    <property type="project" value="TreeGrafter"/>
</dbReference>
<evidence type="ECO:0000256" key="1">
    <source>
        <dbReference type="ARBA" id="ARBA00023015"/>
    </source>
</evidence>
<dbReference type="GO" id="GO:0000978">
    <property type="term" value="F:RNA polymerase II cis-regulatory region sequence-specific DNA binding"/>
    <property type="evidence" value="ECO:0007669"/>
    <property type="project" value="TreeGrafter"/>
</dbReference>
<evidence type="ECO:0000313" key="9">
    <source>
        <dbReference type="Proteomes" id="UP000008068"/>
    </source>
</evidence>
<dbReference type="AlphaFoldDB" id="G0PGR2"/>
<keyword evidence="3" id="KW-0804">Transcription</keyword>
<dbReference type="SMART" id="SM00398">
    <property type="entry name" value="HMG"/>
    <property type="match status" value="1"/>
</dbReference>
<evidence type="ECO:0000256" key="3">
    <source>
        <dbReference type="ARBA" id="ARBA00023163"/>
    </source>
</evidence>
<name>G0PGR2_CAEBE</name>
<evidence type="ECO:0000256" key="2">
    <source>
        <dbReference type="ARBA" id="ARBA00023125"/>
    </source>
</evidence>
<dbReference type="FunFam" id="1.10.30.10:FF:000003">
    <property type="entry name" value="Putative transcription factor SOX-6"/>
    <property type="match status" value="1"/>
</dbReference>
<dbReference type="OrthoDB" id="6247875at2759"/>
<dbReference type="InterPro" id="IPR036910">
    <property type="entry name" value="HMG_box_dom_sf"/>
</dbReference>
<evidence type="ECO:0000256" key="4">
    <source>
        <dbReference type="ARBA" id="ARBA00023242"/>
    </source>
</evidence>
<dbReference type="PROSITE" id="PS50118">
    <property type="entry name" value="HMG_BOX_2"/>
    <property type="match status" value="1"/>
</dbReference>
<dbReference type="PANTHER" id="PTHR45789">
    <property type="entry name" value="FI18025P1"/>
    <property type="match status" value="1"/>
</dbReference>
<dbReference type="Pfam" id="PF00505">
    <property type="entry name" value="HMG_box"/>
    <property type="match status" value="1"/>
</dbReference>
<feature type="compositionally biased region" description="Basic and acidic residues" evidence="6">
    <location>
        <begin position="1"/>
        <end position="12"/>
    </location>
</feature>
<keyword evidence="4 5" id="KW-0539">Nucleus</keyword>
<feature type="domain" description="HMG box" evidence="7">
    <location>
        <begin position="148"/>
        <end position="222"/>
    </location>
</feature>
<dbReference type="eggNOG" id="KOG0528">
    <property type="taxonomic scope" value="Eukaryota"/>
</dbReference>
<accession>G0PGR2</accession>
<dbReference type="HOGENOM" id="CLU_043865_0_0_1"/>
<gene>
    <name evidence="8" type="ORF">CAEBREN_25924</name>
</gene>
<protein>
    <recommendedName>
        <fullName evidence="7">HMG box domain-containing protein</fullName>
    </recommendedName>
</protein>
<dbReference type="InterPro" id="IPR009071">
    <property type="entry name" value="HMG_box_dom"/>
</dbReference>
<dbReference type="STRING" id="135651.G0PGR2"/>